<protein>
    <submittedName>
        <fullName evidence="4">DUF5000 domain-containing lipoprotein</fullName>
    </submittedName>
</protein>
<comment type="caution">
    <text evidence="4">The sequence shown here is derived from an EMBL/GenBank/DDBJ whole genome shotgun (WGS) entry which is preliminary data.</text>
</comment>
<dbReference type="Pfam" id="PF16323">
    <property type="entry name" value="DUF4959"/>
    <property type="match status" value="1"/>
</dbReference>
<organism evidence="4 5">
    <name type="scientific">Compostibacter hankyongensis</name>
    <dbReference type="NCBI Taxonomy" id="1007089"/>
    <lineage>
        <taxon>Bacteria</taxon>
        <taxon>Pseudomonadati</taxon>
        <taxon>Bacteroidota</taxon>
        <taxon>Chitinophagia</taxon>
        <taxon>Chitinophagales</taxon>
        <taxon>Chitinophagaceae</taxon>
        <taxon>Compostibacter</taxon>
    </lineage>
</organism>
<dbReference type="InterPro" id="IPR008979">
    <property type="entry name" value="Galactose-bd-like_sf"/>
</dbReference>
<dbReference type="InterPro" id="IPR032164">
    <property type="entry name" value="DUF5000"/>
</dbReference>
<dbReference type="Gene3D" id="2.60.120.260">
    <property type="entry name" value="Galactose-binding domain-like"/>
    <property type="match status" value="1"/>
</dbReference>
<gene>
    <name evidence="4" type="ORF">GCM10023143_28600</name>
</gene>
<evidence type="ECO:0000313" key="5">
    <source>
        <dbReference type="Proteomes" id="UP001501207"/>
    </source>
</evidence>
<dbReference type="EMBL" id="BAABFN010000019">
    <property type="protein sequence ID" value="GAA4316869.1"/>
    <property type="molecule type" value="Genomic_DNA"/>
</dbReference>
<keyword evidence="4" id="KW-0449">Lipoprotein</keyword>
<evidence type="ECO:0000259" key="1">
    <source>
        <dbReference type="Pfam" id="PF16323"/>
    </source>
</evidence>
<proteinExistence type="predicted"/>
<dbReference type="RefSeq" id="WP_344980519.1">
    <property type="nucleotide sequence ID" value="NZ_BAABFN010000019.1"/>
</dbReference>
<feature type="domain" description="DUF5000" evidence="2">
    <location>
        <begin position="248"/>
        <end position="391"/>
    </location>
</feature>
<dbReference type="Pfam" id="PF17166">
    <property type="entry name" value="DUF5126"/>
    <property type="match status" value="1"/>
</dbReference>
<dbReference type="PROSITE" id="PS51257">
    <property type="entry name" value="PROKAR_LIPOPROTEIN"/>
    <property type="match status" value="1"/>
</dbReference>
<keyword evidence="5" id="KW-1185">Reference proteome</keyword>
<evidence type="ECO:0000259" key="3">
    <source>
        <dbReference type="Pfam" id="PF17166"/>
    </source>
</evidence>
<dbReference type="SUPFAM" id="SSF49785">
    <property type="entry name" value="Galactose-binding domain-like"/>
    <property type="match status" value="1"/>
</dbReference>
<evidence type="ECO:0000313" key="4">
    <source>
        <dbReference type="EMBL" id="GAA4316869.1"/>
    </source>
</evidence>
<dbReference type="Proteomes" id="UP001501207">
    <property type="component" value="Unassembled WGS sequence"/>
</dbReference>
<dbReference type="InterPro" id="IPR032527">
    <property type="entry name" value="DUF4959"/>
</dbReference>
<name>A0ABP8G400_9BACT</name>
<feature type="domain" description="DUF5126" evidence="3">
    <location>
        <begin position="122"/>
        <end position="224"/>
    </location>
</feature>
<sequence length="395" mass="44098">MKYLSFLIPILLPTLLSGCKEEKLGPFKEGGPAPEPVSGVHVSPRHGGAKLTYTLPQDPHLFYVKAEYEIRPGKTLEKIQTFYNNTLTLEGFGDTLEHEVRLYSVSRGDIRSEPVIVKVKPLSPPVLEAFKSLTMQADFGGVTVHFENEDSGNIVISVLTKDSVGETTTADIFYTSLRSGQFSVRGFAAEKRWFGLCIRDRWDNRSDTLTGELTPLFEQKLDKKKFKSLVLTTDAVAASATVQMSNLWDDVTAYPQFFRTATGSGIPHWFTMDLGTTAKLSRYVMIQRGAFDENTLLYSAGDPKLWEVWGSNQPAPDGSWEGWTKLADCESVKPSGSGIGQNTNDDIAKARAGQEFSFPLDAPPVRYIRIKMLQTWGNSDYMWMSELTFYGQPQQ</sequence>
<dbReference type="InterPro" id="IPR033431">
    <property type="entry name" value="DUF5126"/>
</dbReference>
<evidence type="ECO:0000259" key="2">
    <source>
        <dbReference type="Pfam" id="PF16391"/>
    </source>
</evidence>
<dbReference type="Pfam" id="PF16391">
    <property type="entry name" value="DUF5000"/>
    <property type="match status" value="1"/>
</dbReference>
<reference evidence="5" key="1">
    <citation type="journal article" date="2019" name="Int. J. Syst. Evol. Microbiol.">
        <title>The Global Catalogue of Microorganisms (GCM) 10K type strain sequencing project: providing services to taxonomists for standard genome sequencing and annotation.</title>
        <authorList>
            <consortium name="The Broad Institute Genomics Platform"/>
            <consortium name="The Broad Institute Genome Sequencing Center for Infectious Disease"/>
            <person name="Wu L."/>
            <person name="Ma J."/>
        </authorList>
    </citation>
    <scope>NUCLEOTIDE SEQUENCE [LARGE SCALE GENOMIC DNA]</scope>
    <source>
        <strain evidence="5">JCM 17664</strain>
    </source>
</reference>
<accession>A0ABP8G400</accession>
<feature type="domain" description="DUF4959" evidence="1">
    <location>
        <begin position="18"/>
        <end position="121"/>
    </location>
</feature>